<organism evidence="2">
    <name type="scientific">Arundo donax</name>
    <name type="common">Giant reed</name>
    <name type="synonym">Donax arundinaceus</name>
    <dbReference type="NCBI Taxonomy" id="35708"/>
    <lineage>
        <taxon>Eukaryota</taxon>
        <taxon>Viridiplantae</taxon>
        <taxon>Streptophyta</taxon>
        <taxon>Embryophyta</taxon>
        <taxon>Tracheophyta</taxon>
        <taxon>Spermatophyta</taxon>
        <taxon>Magnoliopsida</taxon>
        <taxon>Liliopsida</taxon>
        <taxon>Poales</taxon>
        <taxon>Poaceae</taxon>
        <taxon>PACMAD clade</taxon>
        <taxon>Arundinoideae</taxon>
        <taxon>Arundineae</taxon>
        <taxon>Arundo</taxon>
    </lineage>
</organism>
<name>A0A0A8ZBR9_ARUDO</name>
<reference evidence="2" key="2">
    <citation type="journal article" date="2015" name="Data Brief">
        <title>Shoot transcriptome of the giant reed, Arundo donax.</title>
        <authorList>
            <person name="Barrero R.A."/>
            <person name="Guerrero F.D."/>
            <person name="Moolhuijzen P."/>
            <person name="Goolsby J.A."/>
            <person name="Tidwell J."/>
            <person name="Bellgard S.E."/>
            <person name="Bellgard M.I."/>
        </authorList>
    </citation>
    <scope>NUCLEOTIDE SEQUENCE</scope>
    <source>
        <tissue evidence="2">Shoot tissue taken approximately 20 cm above the soil surface</tissue>
    </source>
</reference>
<dbReference type="AlphaFoldDB" id="A0A0A8ZBR9"/>
<dbReference type="EMBL" id="GBRH01261026">
    <property type="protein sequence ID" value="JAD36869.1"/>
    <property type="molecule type" value="Transcribed_RNA"/>
</dbReference>
<protein>
    <submittedName>
        <fullName evidence="2">Uncharacterized protein</fullName>
    </submittedName>
</protein>
<sequence length="65" mass="7335">MLCAAAGPAGYSRTRQFCRMLRGPKQRRALESSSSTHVKRSDGLLSSFRPDSGAIRTRSIWRRRP</sequence>
<evidence type="ECO:0000256" key="1">
    <source>
        <dbReference type="SAM" id="MobiDB-lite"/>
    </source>
</evidence>
<evidence type="ECO:0000313" key="2">
    <source>
        <dbReference type="EMBL" id="JAD36869.1"/>
    </source>
</evidence>
<feature type="region of interest" description="Disordered" evidence="1">
    <location>
        <begin position="24"/>
        <end position="51"/>
    </location>
</feature>
<proteinExistence type="predicted"/>
<accession>A0A0A8ZBR9</accession>
<reference evidence="2" key="1">
    <citation type="submission" date="2014-09" db="EMBL/GenBank/DDBJ databases">
        <authorList>
            <person name="Magalhaes I.L.F."/>
            <person name="Oliveira U."/>
            <person name="Santos F.R."/>
            <person name="Vidigal T.H.D.A."/>
            <person name="Brescovit A.D."/>
            <person name="Santos A.J."/>
        </authorList>
    </citation>
    <scope>NUCLEOTIDE SEQUENCE</scope>
    <source>
        <tissue evidence="2">Shoot tissue taken approximately 20 cm above the soil surface</tissue>
    </source>
</reference>